<organism evidence="3">
    <name type="scientific">Toxoplasma gondii (strain ATCC 50861 / VEG)</name>
    <dbReference type="NCBI Taxonomy" id="432359"/>
    <lineage>
        <taxon>Eukaryota</taxon>
        <taxon>Sar</taxon>
        <taxon>Alveolata</taxon>
        <taxon>Apicomplexa</taxon>
        <taxon>Conoidasida</taxon>
        <taxon>Coccidia</taxon>
        <taxon>Eucoccidiorida</taxon>
        <taxon>Eimeriorina</taxon>
        <taxon>Sarcocystidae</taxon>
        <taxon>Toxoplasma</taxon>
    </lineage>
</organism>
<feature type="compositionally biased region" description="Polar residues" evidence="2">
    <location>
        <begin position="418"/>
        <end position="427"/>
    </location>
</feature>
<feature type="compositionally biased region" description="Polar residues" evidence="2">
    <location>
        <begin position="186"/>
        <end position="196"/>
    </location>
</feature>
<feature type="coiled-coil region" evidence="1">
    <location>
        <begin position="923"/>
        <end position="957"/>
    </location>
</feature>
<feature type="compositionally biased region" description="Basic and acidic residues" evidence="2">
    <location>
        <begin position="2080"/>
        <end position="2095"/>
    </location>
</feature>
<feature type="region of interest" description="Disordered" evidence="2">
    <location>
        <begin position="1253"/>
        <end position="1303"/>
    </location>
</feature>
<feature type="compositionally biased region" description="Low complexity" evidence="2">
    <location>
        <begin position="215"/>
        <end position="236"/>
    </location>
</feature>
<dbReference type="GO" id="GO:0070971">
    <property type="term" value="C:endoplasmic reticulum exit site"/>
    <property type="evidence" value="ECO:0007669"/>
    <property type="project" value="TreeGrafter"/>
</dbReference>
<feature type="coiled-coil region" evidence="1">
    <location>
        <begin position="1151"/>
        <end position="1181"/>
    </location>
</feature>
<feature type="compositionally biased region" description="Low complexity" evidence="2">
    <location>
        <begin position="700"/>
        <end position="713"/>
    </location>
</feature>
<feature type="compositionally biased region" description="Low complexity" evidence="2">
    <location>
        <begin position="320"/>
        <end position="338"/>
    </location>
</feature>
<feature type="region of interest" description="Disordered" evidence="2">
    <location>
        <begin position="1958"/>
        <end position="2036"/>
    </location>
</feature>
<feature type="region of interest" description="Disordered" evidence="2">
    <location>
        <begin position="51"/>
        <end position="93"/>
    </location>
</feature>
<dbReference type="GO" id="GO:0007030">
    <property type="term" value="P:Golgi organization"/>
    <property type="evidence" value="ECO:0007669"/>
    <property type="project" value="TreeGrafter"/>
</dbReference>
<dbReference type="EMBL" id="LN714494">
    <property type="protein sequence ID" value="CEL72809.1"/>
    <property type="molecule type" value="Genomic_DNA"/>
</dbReference>
<evidence type="ECO:0000256" key="2">
    <source>
        <dbReference type="SAM" id="MobiDB-lite"/>
    </source>
</evidence>
<feature type="region of interest" description="Disordered" evidence="2">
    <location>
        <begin position="2079"/>
        <end position="2112"/>
    </location>
</feature>
<feature type="region of interest" description="Disordered" evidence="2">
    <location>
        <begin position="835"/>
        <end position="861"/>
    </location>
</feature>
<protein>
    <submittedName>
        <fullName evidence="3">Plectin, putative</fullName>
    </submittedName>
</protein>
<dbReference type="PANTHER" id="PTHR13402">
    <property type="entry name" value="RGPR-RELATED"/>
    <property type="match status" value="1"/>
</dbReference>
<dbReference type="Gene3D" id="1.10.287.1490">
    <property type="match status" value="1"/>
</dbReference>
<feature type="region of interest" description="Disordered" evidence="2">
    <location>
        <begin position="135"/>
        <end position="622"/>
    </location>
</feature>
<dbReference type="GO" id="GO:0012507">
    <property type="term" value="C:ER to Golgi transport vesicle membrane"/>
    <property type="evidence" value="ECO:0007669"/>
    <property type="project" value="TreeGrafter"/>
</dbReference>
<keyword evidence="1" id="KW-0175">Coiled coil</keyword>
<name>A0A0F7US11_TOXGV</name>
<proteinExistence type="predicted"/>
<feature type="compositionally biased region" description="Basic and acidic residues" evidence="2">
    <location>
        <begin position="266"/>
        <end position="278"/>
    </location>
</feature>
<feature type="region of interest" description="Disordered" evidence="2">
    <location>
        <begin position="2310"/>
        <end position="2332"/>
    </location>
</feature>
<feature type="compositionally biased region" description="Basic and acidic residues" evidence="2">
    <location>
        <begin position="14"/>
        <end position="26"/>
    </location>
</feature>
<evidence type="ECO:0000256" key="1">
    <source>
        <dbReference type="SAM" id="Coils"/>
    </source>
</evidence>
<feature type="coiled-coil region" evidence="1">
    <location>
        <begin position="1657"/>
        <end position="1857"/>
    </location>
</feature>
<gene>
    <name evidence="3" type="ORF">BN1205_034950</name>
</gene>
<feature type="region of interest" description="Disordered" evidence="2">
    <location>
        <begin position="1"/>
        <end position="26"/>
    </location>
</feature>
<feature type="region of interest" description="Disordered" evidence="2">
    <location>
        <begin position="1333"/>
        <end position="1353"/>
    </location>
</feature>
<feature type="compositionally biased region" description="Basic and acidic residues" evidence="2">
    <location>
        <begin position="462"/>
        <end position="487"/>
    </location>
</feature>
<feature type="compositionally biased region" description="Basic and acidic residues" evidence="2">
    <location>
        <begin position="1979"/>
        <end position="2036"/>
    </location>
</feature>
<feature type="compositionally biased region" description="Polar residues" evidence="2">
    <location>
        <begin position="137"/>
        <end position="149"/>
    </location>
</feature>
<feature type="compositionally biased region" description="Basic and acidic residues" evidence="2">
    <location>
        <begin position="511"/>
        <end position="529"/>
    </location>
</feature>
<dbReference type="GO" id="GO:0070973">
    <property type="term" value="P:protein localization to endoplasmic reticulum exit site"/>
    <property type="evidence" value="ECO:0007669"/>
    <property type="project" value="TreeGrafter"/>
</dbReference>
<feature type="compositionally biased region" description="Basic and acidic residues" evidence="2">
    <location>
        <begin position="657"/>
        <end position="667"/>
    </location>
</feature>
<feature type="region of interest" description="Disordered" evidence="2">
    <location>
        <begin position="636"/>
        <end position="678"/>
    </location>
</feature>
<feature type="region of interest" description="Disordered" evidence="2">
    <location>
        <begin position="806"/>
        <end position="825"/>
    </location>
</feature>
<sequence length="2332" mass="255028">MSSGLWQIFKRKGKDGGEAETKATKAHMGEENKMYYNEKLKRWVVRGEEHLVEQEQLPPPPPTAAALQKPGNSDAGAALPSAGPRSFARGRTARSLYTATPGLSVRPAATSTAASLPKPAFVLPPFAASRLAVCPPSLSQEAQASSLPPGTSEEDRANAPPGSRDNVGERLGFDAAAKVCGDAGSTDKTGQDSSLGESVLKGENLSEQQTPDPSLPVFSSSPVSASAGLSQAAAAGGARGRNHSGLDFEGGGSSDGVHLGGSTVSREPRSPCLSERKRTQPSRCEGQNDGQGIHVEGSGSSPCVAPETSIASPFGLPGDPASVSLSPPLPQSLSTPGPAQAPAAALMPSSPRLNADAFPADGDLSFPTAFVASQPADGAGQASSREETFSLHASGRPRGGLSVALESSSGDEEETSSVTLDDSSEGSLSWRDTWRPAEEAVGYTHRRVSGGETADAASPQFARRELVRDRQQRTRGDAALERPDCGRGRRAGSPEAAGILQTPAYAAALKEWMEEPSCPREVDLGHTPEGEQTQPDGEGRPEELRSVDAGLAGARSEAQVSGHPGEVSGHPNEEMSQWTEAAIPETESNRISSPLHAPVPAELAGGQGSQQVPPPEPLCSQPVQCLDTPEVIEEDLVLQDPWSPDRVGPREGGNATRESEFPEDFRGVSEPFSPSPVEASLSVAGAGLSQIAPSASSCASVASLAPSAASPPSHFYTTELGTEASPEPTSLGEEPAFQGTAFHDDRGTRFGESPVARAPAVALPAVSILGRLDGFRDEPSPLGTHRTQIFHLADADDAGVGASSVLSPGGFALEPQDEAGEQSRLRVEAQGEFAGPLGSSLPANAQSSWGDENGEAKPPALDGVDWFYRSDAAGEKNMQEQALAQAQRAAFSSDFEVAESASVFCEDAGLQREGVIAAFSASVEELERTSGTALEQLQEQRRLRLELERKNTLLQRQLHAVLVLLSRFSLSGQDRRRLLHLLQPAASPKSELMHATLNPSQREETREDPEDAGDRHLEGAVAAWTEAKGEKAMNCLESEVAALAGWSNGRGEDRDWMVTKDVLDEEGRHQAGRCLSQHTIDAAQLSGDEEDADFDADLVEADEVREAFNTLTQLLASQLEMQSASRAELEVCQAEAEGYLLLVEEQQKQVIEPLCRRVAELQREHAEEKRQTTQLRQAQEELLRRYEGAAVATEDLCMEVARSRAELASKASLVARLEAEVQEQQTRVRDFRDALDAKERELENAAGALRGLHVQLDSERNQRMQSEEEQRRREREAAEHHEAVTKALAREKDSEALSRQQETQELRAEIEKVQARLERVHGELEGARESLRSAREEAEHHAAETASLKEKEMHLQEEWNRRITSLSDELEAVRAMHASEKAQLSEAHHATEHAFATFRQDAARREEEREQEIQQLRDAMKKVEEDQRGSLQPEKAKQLELELDAARAETDSLRREALELRDAAECLRMQLETARADQQQAAAAFEDRLRRAVDEEKEAFFAERRRVEATHAEALTSLRAELSREQADRAAHEKLAEELKACECALARERGEKEEAARAWQEELTLATRRQEEQEEEMKNKQAEIDVLNAMQDELQEQLAELRSRCSQLSSQLSAKEEEAPRGRDEEMACMQRQLAETVEEKGRLASELATVREVYAQQSEEQKKQLEDLALSLQASEREVADLQRRLEAVTLDVERQQQEAKAEHLRALEAKQSECMRKAGEAANASERAEATQRLLEAVQTQLEEKEKARVAVERELEALREAVVEKENALAAASTKNEELAQVTAELAAQEEHVAALRRELEAQAQQFAASEATLQAALSEAEKKSLACEARMREELQNHVAAASRIKAEEESRMQFVLEQEKKKVAAEEAEKLRKTFERLWDQESAKMLQAYEAVARQLAEAQRAMHAKGEELEEVKKREAEARRAALDATQEASEVQELREKLAARDAELSELRSANKEQTEELATVRANQTRLAEEAARQREALEKQRDTLEKEREVLRGQVEDAKDRERERARQTEEQESCLRRALAEREDEARQTTLRLQVLEEELETEKRRNASAEKRRGEEIRQLQSAVHELKEREKEEKKRVETETAEFSGRLRAAEEEAERRQRRTEELLASRSVTGFLSPLLVGWQELDEARRVPPTVEGVKKQAQLIAKQNEELRMRTATLSTTSDFLSRRLQFFEDALDSLGPSGRAIVLEADRCVQPPEPVDAEAIPDEVLAAAASPLNEQTRGRFLSSHAVTEFRDTTLNGSSPAAGGDALSICLPVEKLQMSPLPADGSQNVSDGTRMPPKPPAFMQAFLPASRSGAGASGGPLQGVGAGENGN</sequence>
<accession>A0A0F7US11</accession>
<reference evidence="3" key="1">
    <citation type="journal article" date="2015" name="PLoS ONE">
        <title>Comprehensive Evaluation of Toxoplasma gondii VEG and Neospora caninum LIV Genomes with Tachyzoite Stage Transcriptome and Proteome Defines Novel Transcript Features.</title>
        <authorList>
            <person name="Ramaprasad A."/>
            <person name="Mourier T."/>
            <person name="Naeem R."/>
            <person name="Malas T.B."/>
            <person name="Moussa E."/>
            <person name="Panigrahi A."/>
            <person name="Vermont S.J."/>
            <person name="Otto T.D."/>
            <person name="Wastling J."/>
            <person name="Pain A."/>
        </authorList>
    </citation>
    <scope>NUCLEOTIDE SEQUENCE</scope>
    <source>
        <strain evidence="3">VEG</strain>
    </source>
</reference>
<feature type="region of interest" description="Disordered" evidence="2">
    <location>
        <begin position="990"/>
        <end position="1013"/>
    </location>
</feature>
<feature type="region of interest" description="Disordered" evidence="2">
    <location>
        <begin position="700"/>
        <end position="752"/>
    </location>
</feature>
<feature type="compositionally biased region" description="Basic and acidic residues" evidence="2">
    <location>
        <begin position="537"/>
        <end position="546"/>
    </location>
</feature>
<evidence type="ECO:0000313" key="3">
    <source>
        <dbReference type="EMBL" id="CEL72809.1"/>
    </source>
</evidence>
<feature type="compositionally biased region" description="Basic and acidic residues" evidence="2">
    <location>
        <begin position="1256"/>
        <end position="1303"/>
    </location>
</feature>
<feature type="compositionally biased region" description="Gly residues" evidence="2">
    <location>
        <begin position="2316"/>
        <end position="2332"/>
    </location>
</feature>
<feature type="compositionally biased region" description="Polar residues" evidence="2">
    <location>
        <begin position="841"/>
        <end position="850"/>
    </location>
</feature>
<dbReference type="PANTHER" id="PTHR13402:SF6">
    <property type="entry name" value="SECRETORY 16, ISOFORM I"/>
    <property type="match status" value="1"/>
</dbReference>